<keyword evidence="3" id="KW-1185">Reference proteome</keyword>
<protein>
    <recommendedName>
        <fullName evidence="4">Lipoprotein</fullName>
    </recommendedName>
</protein>
<feature type="signal peptide" evidence="1">
    <location>
        <begin position="1"/>
        <end position="25"/>
    </location>
</feature>
<dbReference type="Proteomes" id="UP000016587">
    <property type="component" value="Chromosome"/>
</dbReference>
<reference evidence="2 3" key="1">
    <citation type="journal article" date="2013" name="J. Bacteriol.">
        <title>Roles of HynAB and Ech, the only two hydrogenases found in the model sulfate reducer Desulfovibrio gigas.</title>
        <authorList>
            <person name="Morais-Silva F.O."/>
            <person name="Santos C.I."/>
            <person name="Rodrigues R."/>
            <person name="Pereira I.A."/>
            <person name="Rodrigues-Pousada C."/>
        </authorList>
    </citation>
    <scope>NUCLEOTIDE SEQUENCE [LARGE SCALE GENOMIC DNA]</scope>
    <source>
        <strain evidence="3">ATCC 19364 / DSM 1382 / NCIMB 9332 / VKM B-1759</strain>
    </source>
</reference>
<dbReference type="STRING" id="1121448.DGI_1282"/>
<sequence>MFQRLLLCSCLVLCCGCAAGGRHHATPEQPRSITLSALKANPAMLQEVEGAFSHDTPCILLLEQGQSLPLTLEVNTPAVTMAPVTGQLVFHRDIHIRISAKGLYLSSDGQTWTSIRDVEQTKAILGADHATLSLALKALAGQGAGAVLRVNGTAGR</sequence>
<accession>T2G977</accession>
<dbReference type="RefSeq" id="WP_021759924.1">
    <property type="nucleotide sequence ID" value="NC_022444.1"/>
</dbReference>
<evidence type="ECO:0000313" key="2">
    <source>
        <dbReference type="EMBL" id="AGW13135.1"/>
    </source>
</evidence>
<evidence type="ECO:0008006" key="4">
    <source>
        <dbReference type="Google" id="ProtNLM"/>
    </source>
</evidence>
<dbReference type="EMBL" id="CP006585">
    <property type="protein sequence ID" value="AGW13135.1"/>
    <property type="molecule type" value="Genomic_DNA"/>
</dbReference>
<gene>
    <name evidence="2" type="ORF">DGI_1282</name>
</gene>
<dbReference type="HOGENOM" id="CLU_1683728_0_0_7"/>
<dbReference type="KEGG" id="dgg:DGI_1282"/>
<reference evidence="3" key="2">
    <citation type="submission" date="2013-07" db="EMBL/GenBank/DDBJ databases">
        <authorList>
            <person name="Morais-Silva F.O."/>
            <person name="Rezende A.M."/>
            <person name="Pimentel C."/>
            <person name="Resende D.M."/>
            <person name="Santos C.I."/>
            <person name="Clemente C."/>
            <person name="de Oliveira L.M."/>
            <person name="da Silva S.M."/>
            <person name="Costa D.A."/>
            <person name="Varela-Raposo A."/>
            <person name="Horacio E.C.A."/>
            <person name="Matos M."/>
            <person name="Flores O."/>
            <person name="Ruiz J.C."/>
            <person name="Rodrigues-Pousada C."/>
        </authorList>
    </citation>
    <scope>NUCLEOTIDE SEQUENCE [LARGE SCALE GENOMIC DNA]</scope>
    <source>
        <strain evidence="3">ATCC 19364 / DSM 1382 / NCIMB 9332 / VKM B-1759</strain>
    </source>
</reference>
<dbReference type="PATRIC" id="fig|1121448.10.peg.1276"/>
<dbReference type="AlphaFoldDB" id="T2G977"/>
<keyword evidence="1" id="KW-0732">Signal</keyword>
<feature type="chain" id="PRO_5004599669" description="Lipoprotein" evidence="1">
    <location>
        <begin position="26"/>
        <end position="156"/>
    </location>
</feature>
<proteinExistence type="predicted"/>
<organism evidence="2 3">
    <name type="scientific">Megalodesulfovibrio gigas (strain ATCC 19364 / DSM 1382 / NCIMB 9332 / VKM B-1759)</name>
    <name type="common">Desulfovibrio gigas</name>
    <dbReference type="NCBI Taxonomy" id="1121448"/>
    <lineage>
        <taxon>Bacteria</taxon>
        <taxon>Pseudomonadati</taxon>
        <taxon>Thermodesulfobacteriota</taxon>
        <taxon>Desulfovibrionia</taxon>
        <taxon>Desulfovibrionales</taxon>
        <taxon>Desulfovibrionaceae</taxon>
        <taxon>Megalodesulfovibrio</taxon>
    </lineage>
</organism>
<evidence type="ECO:0000256" key="1">
    <source>
        <dbReference type="SAM" id="SignalP"/>
    </source>
</evidence>
<name>T2G977_MEGG1</name>
<evidence type="ECO:0000313" key="3">
    <source>
        <dbReference type="Proteomes" id="UP000016587"/>
    </source>
</evidence>